<organism evidence="1 2">
    <name type="scientific">Marinomonas rhizomae</name>
    <dbReference type="NCBI Taxonomy" id="491948"/>
    <lineage>
        <taxon>Bacteria</taxon>
        <taxon>Pseudomonadati</taxon>
        <taxon>Pseudomonadota</taxon>
        <taxon>Gammaproteobacteria</taxon>
        <taxon>Oceanospirillales</taxon>
        <taxon>Oceanospirillaceae</taxon>
        <taxon>Marinomonas</taxon>
    </lineage>
</organism>
<dbReference type="InterPro" id="IPR025356">
    <property type="entry name" value="DUF4260"/>
</dbReference>
<evidence type="ECO:0000313" key="1">
    <source>
        <dbReference type="EMBL" id="RBP77972.1"/>
    </source>
</evidence>
<dbReference type="Proteomes" id="UP000252792">
    <property type="component" value="Unassembled WGS sequence"/>
</dbReference>
<protein>
    <submittedName>
        <fullName evidence="1">Uncharacterized protein DUF4260</fullName>
    </submittedName>
</protein>
<sequence length="123" mass="13308">MNQATGNLRKVLRCEGLAILILSALAFTYSETSWILFALLFLAPDLSLIGYLLGSKAGAMSYNATHSIIGPTICIGVSILTDHHTQMAIGLIWSAHIGFDRSLGYGLKYTKGFKHTHLGKIGK</sequence>
<reference evidence="1 2" key="1">
    <citation type="submission" date="2018-06" db="EMBL/GenBank/DDBJ databases">
        <title>Genomic Encyclopedia of Type Strains, Phase III (KMG-III): the genomes of soil and plant-associated and newly described type strains.</title>
        <authorList>
            <person name="Whitman W."/>
        </authorList>
    </citation>
    <scope>NUCLEOTIDE SEQUENCE [LARGE SCALE GENOMIC DNA]</scope>
    <source>
        <strain evidence="1 2">CECT 7377</strain>
    </source>
</reference>
<dbReference type="EMBL" id="QNSE01000023">
    <property type="protein sequence ID" value="RBP77972.1"/>
    <property type="molecule type" value="Genomic_DNA"/>
</dbReference>
<keyword evidence="2" id="KW-1185">Reference proteome</keyword>
<evidence type="ECO:0000313" key="2">
    <source>
        <dbReference type="Proteomes" id="UP000252792"/>
    </source>
</evidence>
<accession>A0A366IT59</accession>
<dbReference type="OrthoDB" id="9813911at2"/>
<name>A0A366IT59_9GAMM</name>
<dbReference type="AlphaFoldDB" id="A0A366IT59"/>
<comment type="caution">
    <text evidence="1">The sequence shown here is derived from an EMBL/GenBank/DDBJ whole genome shotgun (WGS) entry which is preliminary data.</text>
</comment>
<proteinExistence type="predicted"/>
<dbReference type="Pfam" id="PF14079">
    <property type="entry name" value="DUF4260"/>
    <property type="match status" value="1"/>
</dbReference>
<gene>
    <name evidence="1" type="ORF">DFP80_1239</name>
</gene>
<dbReference type="RefSeq" id="WP_113918562.1">
    <property type="nucleotide sequence ID" value="NZ_QNSE01000023.1"/>
</dbReference>